<evidence type="ECO:0000256" key="1">
    <source>
        <dbReference type="SAM" id="MobiDB-lite"/>
    </source>
</evidence>
<proteinExistence type="predicted"/>
<evidence type="ECO:0000313" key="6">
    <source>
        <dbReference type="EMBL" id="CAF3842408.1"/>
    </source>
</evidence>
<dbReference type="InterPro" id="IPR001245">
    <property type="entry name" value="Ser-Thr/Tyr_kinase_cat_dom"/>
</dbReference>
<feature type="region of interest" description="Disordered" evidence="1">
    <location>
        <begin position="120"/>
        <end position="157"/>
    </location>
</feature>
<dbReference type="EMBL" id="CAJNOQ010004833">
    <property type="protein sequence ID" value="CAF1075857.1"/>
    <property type="molecule type" value="Genomic_DNA"/>
</dbReference>
<sequence length="214" mass="23900">MAPEICTPPPEQSSVESDVWSYGCIVLETTSGSEPWTAQFNDDAVLFRALQRKENAIVFARICANECGPSRILQLLARCCTWSKADRPRFVDILNLYKDVQDGVVFVDDTTDQMSIEVPVSHDQPCSDEDQTKEPHPYTFDEDTTSRTQNGPLQGQRFVDSPKKAFLKSNGHQGRLTGEIYTSTGSASGRPIYEGMKGGRYYVTANGSRVYLRK</sequence>
<dbReference type="Proteomes" id="UP000681722">
    <property type="component" value="Unassembled WGS sequence"/>
</dbReference>
<dbReference type="Proteomes" id="UP000663829">
    <property type="component" value="Unassembled WGS sequence"/>
</dbReference>
<dbReference type="SUPFAM" id="SSF56112">
    <property type="entry name" value="Protein kinase-like (PK-like)"/>
    <property type="match status" value="1"/>
</dbReference>
<dbReference type="GO" id="GO:0004672">
    <property type="term" value="F:protein kinase activity"/>
    <property type="evidence" value="ECO:0007669"/>
    <property type="project" value="InterPro"/>
</dbReference>
<accession>A0A814M879</accession>
<reference evidence="4" key="1">
    <citation type="submission" date="2021-02" db="EMBL/GenBank/DDBJ databases">
        <authorList>
            <person name="Nowell W R."/>
        </authorList>
    </citation>
    <scope>NUCLEOTIDE SEQUENCE</scope>
</reference>
<evidence type="ECO:0000313" key="4">
    <source>
        <dbReference type="EMBL" id="CAF1075857.1"/>
    </source>
</evidence>
<dbReference type="GO" id="GO:0005524">
    <property type="term" value="F:ATP binding"/>
    <property type="evidence" value="ECO:0007669"/>
    <property type="project" value="InterPro"/>
</dbReference>
<dbReference type="InterPro" id="IPR011009">
    <property type="entry name" value="Kinase-like_dom_sf"/>
</dbReference>
<dbReference type="Gene3D" id="1.10.510.10">
    <property type="entry name" value="Transferase(Phosphotransferase) domain 1"/>
    <property type="match status" value="1"/>
</dbReference>
<dbReference type="OrthoDB" id="10261027at2759"/>
<protein>
    <recommendedName>
        <fullName evidence="2">Protein kinase domain-containing protein</fullName>
    </recommendedName>
</protein>
<dbReference type="Proteomes" id="UP000677228">
    <property type="component" value="Unassembled WGS sequence"/>
</dbReference>
<dbReference type="InterPro" id="IPR000719">
    <property type="entry name" value="Prot_kinase_dom"/>
</dbReference>
<evidence type="ECO:0000313" key="3">
    <source>
        <dbReference type="EMBL" id="CAF0980599.1"/>
    </source>
</evidence>
<evidence type="ECO:0000313" key="7">
    <source>
        <dbReference type="Proteomes" id="UP000663829"/>
    </source>
</evidence>
<evidence type="ECO:0000313" key="5">
    <source>
        <dbReference type="EMBL" id="CAF3751213.1"/>
    </source>
</evidence>
<dbReference type="EMBL" id="CAJOBA010005677">
    <property type="protein sequence ID" value="CAF3751213.1"/>
    <property type="molecule type" value="Genomic_DNA"/>
</dbReference>
<gene>
    <name evidence="4" type="ORF">GPM918_LOCUS17516</name>
    <name evidence="3" type="ORF">OVA965_LOCUS13564</name>
    <name evidence="6" type="ORF">SRO942_LOCUS17515</name>
    <name evidence="5" type="ORF">TMI583_LOCUS13567</name>
</gene>
<organism evidence="4 7">
    <name type="scientific">Didymodactylos carnosus</name>
    <dbReference type="NCBI Taxonomy" id="1234261"/>
    <lineage>
        <taxon>Eukaryota</taxon>
        <taxon>Metazoa</taxon>
        <taxon>Spiralia</taxon>
        <taxon>Gnathifera</taxon>
        <taxon>Rotifera</taxon>
        <taxon>Eurotatoria</taxon>
        <taxon>Bdelloidea</taxon>
        <taxon>Philodinida</taxon>
        <taxon>Philodinidae</taxon>
        <taxon>Didymodactylos</taxon>
    </lineage>
</organism>
<dbReference type="PROSITE" id="PS50011">
    <property type="entry name" value="PROTEIN_KINASE_DOM"/>
    <property type="match status" value="1"/>
</dbReference>
<dbReference type="Proteomes" id="UP000682733">
    <property type="component" value="Unassembled WGS sequence"/>
</dbReference>
<dbReference type="AlphaFoldDB" id="A0A814M879"/>
<feature type="domain" description="Protein kinase" evidence="2">
    <location>
        <begin position="1"/>
        <end position="107"/>
    </location>
</feature>
<comment type="caution">
    <text evidence="4">The sequence shown here is derived from an EMBL/GenBank/DDBJ whole genome shotgun (WGS) entry which is preliminary data.</text>
</comment>
<dbReference type="EMBL" id="CAJOBC010004834">
    <property type="protein sequence ID" value="CAF3842408.1"/>
    <property type="molecule type" value="Genomic_DNA"/>
</dbReference>
<dbReference type="EMBL" id="CAJNOK010005671">
    <property type="protein sequence ID" value="CAF0980599.1"/>
    <property type="molecule type" value="Genomic_DNA"/>
</dbReference>
<dbReference type="Pfam" id="PF07714">
    <property type="entry name" value="PK_Tyr_Ser-Thr"/>
    <property type="match status" value="1"/>
</dbReference>
<keyword evidence="7" id="KW-1185">Reference proteome</keyword>
<evidence type="ECO:0000259" key="2">
    <source>
        <dbReference type="PROSITE" id="PS50011"/>
    </source>
</evidence>
<name>A0A814M879_9BILA</name>